<reference evidence="5" key="1">
    <citation type="submission" date="2023-10" db="EMBL/GenBank/DDBJ databases">
        <title>Genome assembly of Pristionchus species.</title>
        <authorList>
            <person name="Yoshida K."/>
            <person name="Sommer R.J."/>
        </authorList>
    </citation>
    <scope>NUCLEOTIDE SEQUENCE</scope>
    <source>
        <strain evidence="5">RS0144</strain>
    </source>
</reference>
<dbReference type="GO" id="GO:0046523">
    <property type="term" value="F:S-methyl-5-thioribose-1-phosphate isomerase activity"/>
    <property type="evidence" value="ECO:0007669"/>
    <property type="project" value="TreeGrafter"/>
</dbReference>
<evidence type="ECO:0000256" key="1">
    <source>
        <dbReference type="ARBA" id="ARBA00007251"/>
    </source>
</evidence>
<dbReference type="InterPro" id="IPR005251">
    <property type="entry name" value="IF-M1Pi"/>
</dbReference>
<proteinExistence type="inferred from homology"/>
<evidence type="ECO:0000256" key="4">
    <source>
        <dbReference type="RuleBase" id="RU003814"/>
    </source>
</evidence>
<dbReference type="InterPro" id="IPR011559">
    <property type="entry name" value="Initiation_fac_2B_a/b/d"/>
</dbReference>
<dbReference type="Gene3D" id="1.20.120.420">
    <property type="entry name" value="translation initiation factor eif-2b, domain 1"/>
    <property type="match status" value="1"/>
</dbReference>
<dbReference type="EMBL" id="BTSX01000006">
    <property type="protein sequence ID" value="GMT06111.1"/>
    <property type="molecule type" value="Genomic_DNA"/>
</dbReference>
<evidence type="ECO:0000313" key="5">
    <source>
        <dbReference type="EMBL" id="GMT06111.1"/>
    </source>
</evidence>
<comment type="similarity">
    <text evidence="1 4">Belongs to the eIF-2B alpha/beta/delta subunits family.</text>
</comment>
<evidence type="ECO:0008006" key="7">
    <source>
        <dbReference type="Google" id="ProtNLM"/>
    </source>
</evidence>
<keyword evidence="3" id="KW-0413">Isomerase</keyword>
<sequence>PEFRMTLLWPITDTKFLMDETKRLSSITIETGTTKPCIKVLDQLLLPHQKQYIEIKNVDTAVTVIKNMQVRGAPLIASVAVFGICMESFENAGTNFTKTFLEGAIKRLIDTRPTAVCIHNVLNRLLKETAGLDDIRLIEAVRGFAFKEVIDEARDNRQLCWNGVQTISALQRKNSDGFTIMTICNTGSLATTSWGTALGIISGLRDQKMLRRVICLETRPYNQGSRLTATELSHQGIEFKLICDSMAAFSVNVFDVDAVIVGADRVVANGDTANKVGTYNLAIVAKHFSVPFFVALNYDAFDFKTEEGNSIDIEERKDDEMRYFNGGLICEPKTPVFNPAFDVTKAELITGYISERGFHTALGLQQLRIDAFLENRT</sequence>
<dbReference type="PANTHER" id="PTHR43475">
    <property type="entry name" value="METHYLTHIORIBOSE-1-PHOSPHATE ISOMERASE"/>
    <property type="match status" value="1"/>
</dbReference>
<evidence type="ECO:0000313" key="6">
    <source>
        <dbReference type="Proteomes" id="UP001432027"/>
    </source>
</evidence>
<dbReference type="Proteomes" id="UP001432027">
    <property type="component" value="Unassembled WGS sequence"/>
</dbReference>
<dbReference type="PANTHER" id="PTHR43475:SF1">
    <property type="entry name" value="METHYLTHIORIBOSE-1-PHOSPHATE ISOMERASE"/>
    <property type="match status" value="1"/>
</dbReference>
<dbReference type="GO" id="GO:0019509">
    <property type="term" value="P:L-methionine salvage from methylthioadenosine"/>
    <property type="evidence" value="ECO:0007669"/>
    <property type="project" value="TreeGrafter"/>
</dbReference>
<dbReference type="NCBIfam" id="NF004326">
    <property type="entry name" value="PRK05720.1"/>
    <property type="match status" value="1"/>
</dbReference>
<name>A0AAV5UI25_9BILA</name>
<organism evidence="5 6">
    <name type="scientific">Pristionchus entomophagus</name>
    <dbReference type="NCBI Taxonomy" id="358040"/>
    <lineage>
        <taxon>Eukaryota</taxon>
        <taxon>Metazoa</taxon>
        <taxon>Ecdysozoa</taxon>
        <taxon>Nematoda</taxon>
        <taxon>Chromadorea</taxon>
        <taxon>Rhabditida</taxon>
        <taxon>Rhabditina</taxon>
        <taxon>Diplogasteromorpha</taxon>
        <taxon>Diplogasteroidea</taxon>
        <taxon>Neodiplogasteridae</taxon>
        <taxon>Pristionchus</taxon>
    </lineage>
</organism>
<dbReference type="InterPro" id="IPR037171">
    <property type="entry name" value="NagB/RpiA_transferase-like"/>
</dbReference>
<keyword evidence="2" id="KW-0028">Amino-acid biosynthesis</keyword>
<dbReference type="InterPro" id="IPR000649">
    <property type="entry name" value="IF-2B-related"/>
</dbReference>
<feature type="non-terminal residue" evidence="5">
    <location>
        <position position="1"/>
    </location>
</feature>
<dbReference type="InterPro" id="IPR042529">
    <property type="entry name" value="IF_2B-like_C"/>
</dbReference>
<dbReference type="SUPFAM" id="SSF100950">
    <property type="entry name" value="NagB/RpiA/CoA transferase-like"/>
    <property type="match status" value="1"/>
</dbReference>
<dbReference type="Gene3D" id="3.40.50.10470">
    <property type="entry name" value="Translation initiation factor eif-2b, domain 2"/>
    <property type="match status" value="1"/>
</dbReference>
<dbReference type="FunFam" id="3.40.50.10470:FF:000006">
    <property type="entry name" value="Methylthioribose-1-phosphate isomerase"/>
    <property type="match status" value="1"/>
</dbReference>
<dbReference type="NCBIfam" id="TIGR00524">
    <property type="entry name" value="eIF-2B_rel"/>
    <property type="match status" value="1"/>
</dbReference>
<evidence type="ECO:0000256" key="3">
    <source>
        <dbReference type="ARBA" id="ARBA00023235"/>
    </source>
</evidence>
<comment type="caution">
    <text evidence="5">The sequence shown here is derived from an EMBL/GenBank/DDBJ whole genome shotgun (WGS) entry which is preliminary data.</text>
</comment>
<keyword evidence="6" id="KW-1185">Reference proteome</keyword>
<gene>
    <name evidence="5" type="ORF">PENTCL1PPCAC_28285</name>
</gene>
<dbReference type="NCBIfam" id="TIGR00512">
    <property type="entry name" value="salvage_mtnA"/>
    <property type="match status" value="1"/>
</dbReference>
<dbReference type="AlphaFoldDB" id="A0AAV5UI25"/>
<protein>
    <recommendedName>
        <fullName evidence="7">S-methyl-5-thioribose-1-phosphate isomerase</fullName>
    </recommendedName>
</protein>
<dbReference type="Pfam" id="PF01008">
    <property type="entry name" value="IF-2B"/>
    <property type="match status" value="1"/>
</dbReference>
<accession>A0AAV5UI25</accession>
<dbReference type="InterPro" id="IPR027363">
    <property type="entry name" value="M1Pi_N"/>
</dbReference>
<evidence type="ECO:0000256" key="2">
    <source>
        <dbReference type="ARBA" id="ARBA00022605"/>
    </source>
</evidence>